<reference evidence="3 4" key="1">
    <citation type="submission" date="2020-02" db="EMBL/GenBank/DDBJ databases">
        <title>Plant-Promoting Endophytic Bacterium Rhizobium oryzihabitans sp. nov., Isolated from the Root of Rice.</title>
        <authorList>
            <person name="zhao J."/>
            <person name="Zhang G."/>
        </authorList>
    </citation>
    <scope>NUCLEOTIDE SEQUENCE [LARGE SCALE GENOMIC DNA]</scope>
    <source>
        <strain evidence="3 4">M15</strain>
    </source>
</reference>
<dbReference type="Pfam" id="PF12951">
    <property type="entry name" value="PATR"/>
    <property type="match status" value="2"/>
</dbReference>
<dbReference type="PROSITE" id="PS51208">
    <property type="entry name" value="AUTOTRANSPORTER"/>
    <property type="match status" value="1"/>
</dbReference>
<accession>A0A7L5BPB0</accession>
<dbReference type="SUPFAM" id="SSF103515">
    <property type="entry name" value="Autotransporter"/>
    <property type="match status" value="1"/>
</dbReference>
<dbReference type="InterPro" id="IPR051551">
    <property type="entry name" value="Autotransporter_adhesion"/>
</dbReference>
<evidence type="ECO:0000256" key="1">
    <source>
        <dbReference type="ARBA" id="ARBA00022729"/>
    </source>
</evidence>
<dbReference type="Proteomes" id="UP000464865">
    <property type="component" value="Chromosome M15-12"/>
</dbReference>
<dbReference type="PANTHER" id="PTHR35037:SF2">
    <property type="match status" value="1"/>
</dbReference>
<keyword evidence="4" id="KW-1185">Reference proteome</keyword>
<dbReference type="NCBIfam" id="TIGR02601">
    <property type="entry name" value="autotrns_rpt"/>
    <property type="match status" value="2"/>
</dbReference>
<dbReference type="InterPro" id="IPR011050">
    <property type="entry name" value="Pectin_lyase_fold/virulence"/>
</dbReference>
<evidence type="ECO:0000313" key="3">
    <source>
        <dbReference type="EMBL" id="QIB40727.1"/>
    </source>
</evidence>
<dbReference type="KEGG" id="roy:G3A56_23150"/>
<gene>
    <name evidence="3" type="ORF">G3A56_23150</name>
</gene>
<dbReference type="InterPro" id="IPR005546">
    <property type="entry name" value="Autotransporte_beta"/>
</dbReference>
<dbReference type="InterPro" id="IPR036709">
    <property type="entry name" value="Autotransporte_beta_dom_sf"/>
</dbReference>
<feature type="domain" description="Autotransporter" evidence="2">
    <location>
        <begin position="696"/>
        <end position="978"/>
    </location>
</feature>
<dbReference type="RefSeq" id="WP_164056839.1">
    <property type="nucleotide sequence ID" value="NZ_CP048635.1"/>
</dbReference>
<evidence type="ECO:0000259" key="2">
    <source>
        <dbReference type="PROSITE" id="PS51208"/>
    </source>
</evidence>
<dbReference type="Gene3D" id="2.40.128.130">
    <property type="entry name" value="Autotransporter beta-domain"/>
    <property type="match status" value="1"/>
</dbReference>
<dbReference type="SMART" id="SM00869">
    <property type="entry name" value="Autotransporter"/>
    <property type="match status" value="1"/>
</dbReference>
<dbReference type="Gene3D" id="2.160.20.20">
    <property type="match status" value="1"/>
</dbReference>
<dbReference type="PANTHER" id="PTHR35037">
    <property type="entry name" value="C-TERMINAL REGION OF AIDA-LIKE PROTEIN"/>
    <property type="match status" value="1"/>
</dbReference>
<protein>
    <submittedName>
        <fullName evidence="3">Autotransporter domain-containing protein</fullName>
    </submittedName>
</protein>
<dbReference type="InterPro" id="IPR012332">
    <property type="entry name" value="Autotransporter_pectin_lyase_C"/>
</dbReference>
<dbReference type="InterPro" id="IPR013425">
    <property type="entry name" value="Autotrns_rpt"/>
</dbReference>
<evidence type="ECO:0000313" key="4">
    <source>
        <dbReference type="Proteomes" id="UP000464865"/>
    </source>
</evidence>
<dbReference type="Pfam" id="PF03797">
    <property type="entry name" value="Autotransporter"/>
    <property type="match status" value="1"/>
</dbReference>
<sequence length="978" mass="101087">MSVTAFSQQAEFVGPGFNWSDPENWSTRTVPDSTTDVVIDKLDAAIDFPGATAKTVVVKNGKYLGIIGHSSTLNTKVIDLSLNGQVGFNYGATANNEAIFSKLQAGDVEVITSEVRKKILSGTQSLHHSVIFNNGSNAGNGKISLNGRSVVFADRASADHAEIELSQGGAMILESGSKAGSAVVRNSASLISLQTGSTLENASVNNVDDGLILFYKDSTGGAAEIYNSRSQILLADQSTLGTATVTNDADSLVLFGNQSHGASATVINKNGATIQASPTKTSPMAIGSLSGAGDVYLGDQSLVTGGLGKNDTISGSIRDGFSEAYRRHQLESVVSTGTGQLSSNGLRKVGAGTLTLTGTNTFSGGTTVEAGTLKLGDGGTSGSILGDINNEAILVFDRSDDVTSANSISGTGEIIQAGSGSLLLTGDSSHFAGQTTVRNGALLVGKPGSDGALGGNLSVLEGARLGGSGIVGSGTGSLTSILSGGTLAAGNSIGTLTIDGDLKMASGSHFETEIASDGRSDLVNVTGKADLAGGNIRIVSVDADTSYQTERSYRILNAEGGVNGVFSDTLSSSAFLNLGVAYNPKSVDLTVSLKKPAVGPDAGVPHRLFPTVAETSNQFATATALDGLAQSGSSLALYNDLLMLNADEARASFDRLSGEAYATAAGVLVDQSHFVRGAMNGRMQQAFGQSATAPAQESNPYFAWTTSYGSWGSYDGNSLFGDVSSSIGGFASGIDVDLFDTWRVGIMAGYGHSSFDVNERSSSGDSKNYTLGTYAASQWTLSESSALNFRSGLAHTWHDLSMNRNVAFPGFSDRLSSEYDASTLQLFGEVGYELNMDRTIFEPYANAGFVRFNSDEFGEAGRTAASLSVTSATMNTWFTTIGLRVATELDIGETLVTARGDIGWRHSYGDVTPTSTASFVGSETFTVSGAPIARNVALIEAGFDIHFTKSAKLGVSYNGQFGSGTINNGVNAKFSVKF</sequence>
<dbReference type="NCBIfam" id="TIGR01414">
    <property type="entry name" value="autotrans_barl"/>
    <property type="match status" value="1"/>
</dbReference>
<organism evidence="3 4">
    <name type="scientific">Rhizobium oryzihabitans</name>
    <dbReference type="NCBI Taxonomy" id="2267833"/>
    <lineage>
        <taxon>Bacteria</taxon>
        <taxon>Pseudomonadati</taxon>
        <taxon>Pseudomonadota</taxon>
        <taxon>Alphaproteobacteria</taxon>
        <taxon>Hyphomicrobiales</taxon>
        <taxon>Rhizobiaceae</taxon>
        <taxon>Rhizobium/Agrobacterium group</taxon>
        <taxon>Rhizobium</taxon>
    </lineage>
</organism>
<dbReference type="InterPro" id="IPR006315">
    <property type="entry name" value="OM_autotransptr_brl_dom"/>
</dbReference>
<proteinExistence type="predicted"/>
<dbReference type="AlphaFoldDB" id="A0A7L5BPB0"/>
<name>A0A7L5BPB0_9HYPH</name>
<dbReference type="SUPFAM" id="SSF51126">
    <property type="entry name" value="Pectin lyase-like"/>
    <property type="match status" value="2"/>
</dbReference>
<dbReference type="EMBL" id="CP048635">
    <property type="protein sequence ID" value="QIB40727.1"/>
    <property type="molecule type" value="Genomic_DNA"/>
</dbReference>
<dbReference type="GO" id="GO:0019867">
    <property type="term" value="C:outer membrane"/>
    <property type="evidence" value="ECO:0007669"/>
    <property type="project" value="InterPro"/>
</dbReference>
<keyword evidence="1" id="KW-0732">Signal</keyword>